<organism evidence="3 4">
    <name type="scientific">Blastopirellula sediminis</name>
    <dbReference type="NCBI Taxonomy" id="2894196"/>
    <lineage>
        <taxon>Bacteria</taxon>
        <taxon>Pseudomonadati</taxon>
        <taxon>Planctomycetota</taxon>
        <taxon>Planctomycetia</taxon>
        <taxon>Pirellulales</taxon>
        <taxon>Pirellulaceae</taxon>
        <taxon>Blastopirellula</taxon>
    </lineage>
</organism>
<dbReference type="PANTHER" id="PTHR21180:SF32">
    <property type="entry name" value="ENDONUCLEASE_EXONUCLEASE_PHOSPHATASE FAMILY DOMAIN-CONTAINING PROTEIN 1"/>
    <property type="match status" value="1"/>
</dbReference>
<dbReference type="GO" id="GO:0003677">
    <property type="term" value="F:DNA binding"/>
    <property type="evidence" value="ECO:0007669"/>
    <property type="project" value="InterPro"/>
</dbReference>
<gene>
    <name evidence="3" type="ORF">LOC68_27500</name>
</gene>
<name>A0A9X1SJ02_9BACT</name>
<dbReference type="Pfam" id="PF12836">
    <property type="entry name" value="HHH_3"/>
    <property type="match status" value="1"/>
</dbReference>
<keyword evidence="4" id="KW-1185">Reference proteome</keyword>
<feature type="domain" description="Helix-hairpin-helix DNA-binding motif class 1" evidence="2">
    <location>
        <begin position="104"/>
        <end position="123"/>
    </location>
</feature>
<keyword evidence="1" id="KW-1133">Transmembrane helix</keyword>
<dbReference type="PANTHER" id="PTHR21180">
    <property type="entry name" value="ENDONUCLEASE/EXONUCLEASE/PHOSPHATASE FAMILY DOMAIN-CONTAINING PROTEIN 1"/>
    <property type="match status" value="1"/>
</dbReference>
<dbReference type="AlphaFoldDB" id="A0A9X1SJ02"/>
<dbReference type="SMART" id="SM00278">
    <property type="entry name" value="HhH1"/>
    <property type="match status" value="2"/>
</dbReference>
<dbReference type="RefSeq" id="WP_230225014.1">
    <property type="nucleotide sequence ID" value="NZ_JAJKFT010000010.1"/>
</dbReference>
<evidence type="ECO:0000313" key="3">
    <source>
        <dbReference type="EMBL" id="MCC9632158.1"/>
    </source>
</evidence>
<accession>A0A9X1SJ02</accession>
<dbReference type="Gene3D" id="1.10.150.320">
    <property type="entry name" value="Photosystem II 12 kDa extrinsic protein"/>
    <property type="match status" value="1"/>
</dbReference>
<dbReference type="SUPFAM" id="SSF47781">
    <property type="entry name" value="RuvA domain 2-like"/>
    <property type="match status" value="1"/>
</dbReference>
<feature type="domain" description="Helix-hairpin-helix DNA-binding motif class 1" evidence="2">
    <location>
        <begin position="74"/>
        <end position="93"/>
    </location>
</feature>
<evidence type="ECO:0000313" key="4">
    <source>
        <dbReference type="Proteomes" id="UP001139103"/>
    </source>
</evidence>
<evidence type="ECO:0000256" key="1">
    <source>
        <dbReference type="SAM" id="Phobius"/>
    </source>
</evidence>
<dbReference type="Proteomes" id="UP001139103">
    <property type="component" value="Unassembled WGS sequence"/>
</dbReference>
<dbReference type="InterPro" id="IPR051675">
    <property type="entry name" value="Endo/Exo/Phosphatase_dom_1"/>
</dbReference>
<keyword evidence="1" id="KW-0812">Transmembrane</keyword>
<comment type="caution">
    <text evidence="3">The sequence shown here is derived from an EMBL/GenBank/DDBJ whole genome shotgun (WGS) entry which is preliminary data.</text>
</comment>
<keyword evidence="1" id="KW-0472">Membrane</keyword>
<reference evidence="3" key="1">
    <citation type="submission" date="2021-11" db="EMBL/GenBank/DDBJ databases">
        <title>Genome sequence.</title>
        <authorList>
            <person name="Sun Q."/>
        </authorList>
    </citation>
    <scope>NUCLEOTIDE SEQUENCE</scope>
    <source>
        <strain evidence="3">JC732</strain>
    </source>
</reference>
<protein>
    <submittedName>
        <fullName evidence="3">Helix-hairpin-helix domain-containing protein</fullName>
    </submittedName>
</protein>
<dbReference type="EMBL" id="JAJKFT010000010">
    <property type="protein sequence ID" value="MCC9632158.1"/>
    <property type="molecule type" value="Genomic_DNA"/>
</dbReference>
<evidence type="ECO:0000259" key="2">
    <source>
        <dbReference type="SMART" id="SM00278"/>
    </source>
</evidence>
<dbReference type="InterPro" id="IPR010994">
    <property type="entry name" value="RuvA_2-like"/>
</dbReference>
<feature type="transmembrane region" description="Helical" evidence="1">
    <location>
        <begin position="24"/>
        <end position="42"/>
    </location>
</feature>
<dbReference type="GO" id="GO:0006281">
    <property type="term" value="P:DNA repair"/>
    <property type="evidence" value="ECO:0007669"/>
    <property type="project" value="InterPro"/>
</dbReference>
<proteinExistence type="predicted"/>
<dbReference type="InterPro" id="IPR003583">
    <property type="entry name" value="Hlx-hairpin-Hlx_DNA-bd_motif"/>
</dbReference>
<sequence>MSPASPPPKSNRRLRWTLRRGDQLAAVIVLLVLIVGTSIYAWRDQNRRSRSIHIEHVEPLPAAFVVDINQADWPELTQLPGIGETLARRIVESRAAEGPFLDHNDLQRVRGIGPRTLERLKPHLLPAADVETIAGDLSPAEESGS</sequence>